<dbReference type="KEGG" id="tta:Theth_0411"/>
<dbReference type="HOGENOM" id="CLU_046525_2_0_0"/>
<name>F7YW19_9THEM</name>
<dbReference type="Pfam" id="PF02254">
    <property type="entry name" value="TrkA_N"/>
    <property type="match status" value="1"/>
</dbReference>
<dbReference type="InterPro" id="IPR006037">
    <property type="entry name" value="RCK_C"/>
</dbReference>
<dbReference type="SUPFAM" id="SSF51735">
    <property type="entry name" value="NAD(P)-binding Rossmann-fold domains"/>
    <property type="match status" value="1"/>
</dbReference>
<dbReference type="GO" id="GO:0008324">
    <property type="term" value="F:monoatomic cation transmembrane transporter activity"/>
    <property type="evidence" value="ECO:0007669"/>
    <property type="project" value="InterPro"/>
</dbReference>
<dbReference type="Gene3D" id="3.30.70.1450">
    <property type="entry name" value="Regulator of K+ conductance, C-terminal domain"/>
    <property type="match status" value="1"/>
</dbReference>
<dbReference type="RefSeq" id="WP_013931729.1">
    <property type="nucleotide sequence ID" value="NC_015707.1"/>
</dbReference>
<evidence type="ECO:0000259" key="3">
    <source>
        <dbReference type="PROSITE" id="PS51201"/>
    </source>
</evidence>
<dbReference type="eggNOG" id="COG0569">
    <property type="taxonomic scope" value="Bacteria"/>
</dbReference>
<keyword evidence="2" id="KW-0406">Ion transport</keyword>
<organism evidence="5 6">
    <name type="scientific">Pseudothermotoga thermarum DSM 5069</name>
    <dbReference type="NCBI Taxonomy" id="688269"/>
    <lineage>
        <taxon>Bacteria</taxon>
        <taxon>Thermotogati</taxon>
        <taxon>Thermotogota</taxon>
        <taxon>Thermotogae</taxon>
        <taxon>Thermotogales</taxon>
        <taxon>Thermotogaceae</taxon>
        <taxon>Pseudothermotoga</taxon>
    </lineage>
</organism>
<dbReference type="InterPro" id="IPR036721">
    <property type="entry name" value="RCK_C_sf"/>
</dbReference>
<dbReference type="InterPro" id="IPR003148">
    <property type="entry name" value="RCK_N"/>
</dbReference>
<evidence type="ECO:0000256" key="2">
    <source>
        <dbReference type="ARBA" id="ARBA00023065"/>
    </source>
</evidence>
<dbReference type="InterPro" id="IPR050721">
    <property type="entry name" value="Trk_Ktr_HKT_K-transport"/>
</dbReference>
<keyword evidence="1" id="KW-0813">Transport</keyword>
<keyword evidence="6" id="KW-1185">Reference proteome</keyword>
<reference evidence="5 6" key="1">
    <citation type="submission" date="2010-11" db="EMBL/GenBank/DDBJ databases">
        <title>The complete genome of Thermotoga thermarum DSM 5069.</title>
        <authorList>
            <consortium name="US DOE Joint Genome Institute (JGI-PGF)"/>
            <person name="Lucas S."/>
            <person name="Copeland A."/>
            <person name="Lapidus A."/>
            <person name="Bruce D."/>
            <person name="Goodwin L."/>
            <person name="Pitluck S."/>
            <person name="Kyrpides N."/>
            <person name="Mavromatis K."/>
            <person name="Ivanova N."/>
            <person name="Zeytun A."/>
            <person name="Brettin T."/>
            <person name="Detter J.C."/>
            <person name="Tapia R."/>
            <person name="Han C."/>
            <person name="Land M."/>
            <person name="Hauser L."/>
            <person name="Markowitz V."/>
            <person name="Cheng J.-F."/>
            <person name="Hugenholtz P."/>
            <person name="Woyke T."/>
            <person name="Wu D."/>
            <person name="Spring S."/>
            <person name="Schroeder M."/>
            <person name="Brambilla E."/>
            <person name="Klenk H.-P."/>
            <person name="Eisen J.A."/>
        </authorList>
    </citation>
    <scope>NUCLEOTIDE SEQUENCE [LARGE SCALE GENOMIC DNA]</scope>
    <source>
        <strain evidence="5 6">DSM 5069</strain>
    </source>
</reference>
<dbReference type="Proteomes" id="UP000006804">
    <property type="component" value="Chromosome"/>
</dbReference>
<feature type="domain" description="RCK N-terminal" evidence="3">
    <location>
        <begin position="1"/>
        <end position="119"/>
    </location>
</feature>
<gene>
    <name evidence="5" type="ORF">Theth_0411</name>
</gene>
<evidence type="ECO:0000256" key="1">
    <source>
        <dbReference type="ARBA" id="ARBA00022448"/>
    </source>
</evidence>
<dbReference type="InterPro" id="IPR036291">
    <property type="entry name" value="NAD(P)-bd_dom_sf"/>
</dbReference>
<protein>
    <submittedName>
        <fullName evidence="5">TrkA-N domain protein</fullName>
    </submittedName>
</protein>
<proteinExistence type="predicted"/>
<feature type="domain" description="RCK C-terminal" evidence="4">
    <location>
        <begin position="137"/>
        <end position="218"/>
    </location>
</feature>
<evidence type="ECO:0000313" key="5">
    <source>
        <dbReference type="EMBL" id="AEH50506.1"/>
    </source>
</evidence>
<sequence length="219" mass="24514">MKTVIIGGHRIAYYLARMMISKGSHVYLINKDPDVCRELARRLSAIVIQGDGSKKEILDQIELSPEDIVVVLTNTDKDNLIISQMVRKYYGVEKIVTMVNDPDNVEIFRKLGVKAAISPTNLLITTIQSLLFSEEIENLLLMEEGKVVLLRLEIPETSPSAYKSLKEIPLPSESILGGIVRKDDFIIPRGDTQLLPGDRIFVICEPSVQTRVIKILVGE</sequence>
<evidence type="ECO:0000259" key="4">
    <source>
        <dbReference type="PROSITE" id="PS51202"/>
    </source>
</evidence>
<dbReference type="OrthoDB" id="9775180at2"/>
<dbReference type="Gene3D" id="3.40.50.720">
    <property type="entry name" value="NAD(P)-binding Rossmann-like Domain"/>
    <property type="match status" value="1"/>
</dbReference>
<dbReference type="Pfam" id="PF02080">
    <property type="entry name" value="TrkA_C"/>
    <property type="match status" value="1"/>
</dbReference>
<dbReference type="EMBL" id="CP002351">
    <property type="protein sequence ID" value="AEH50506.1"/>
    <property type="molecule type" value="Genomic_DNA"/>
</dbReference>
<dbReference type="PROSITE" id="PS51201">
    <property type="entry name" value="RCK_N"/>
    <property type="match status" value="1"/>
</dbReference>
<dbReference type="SUPFAM" id="SSF116726">
    <property type="entry name" value="TrkA C-terminal domain-like"/>
    <property type="match status" value="1"/>
</dbReference>
<dbReference type="PROSITE" id="PS51202">
    <property type="entry name" value="RCK_C"/>
    <property type="match status" value="1"/>
</dbReference>
<dbReference type="PANTHER" id="PTHR43833:SF5">
    <property type="entry name" value="TRK SYSTEM POTASSIUM UPTAKE PROTEIN TRKA"/>
    <property type="match status" value="1"/>
</dbReference>
<dbReference type="GO" id="GO:0006813">
    <property type="term" value="P:potassium ion transport"/>
    <property type="evidence" value="ECO:0007669"/>
    <property type="project" value="InterPro"/>
</dbReference>
<dbReference type="PATRIC" id="fig|688269.3.peg.422"/>
<dbReference type="PANTHER" id="PTHR43833">
    <property type="entry name" value="POTASSIUM CHANNEL PROTEIN 2-RELATED-RELATED"/>
    <property type="match status" value="1"/>
</dbReference>
<accession>F7YW19</accession>
<evidence type="ECO:0000313" key="6">
    <source>
        <dbReference type="Proteomes" id="UP000006804"/>
    </source>
</evidence>
<dbReference type="STRING" id="688269.Theth_0411"/>
<dbReference type="AlphaFoldDB" id="F7YW19"/>